<dbReference type="Proteomes" id="UP000677228">
    <property type="component" value="Unassembled WGS sequence"/>
</dbReference>
<dbReference type="Proteomes" id="UP000682733">
    <property type="component" value="Unassembled WGS sequence"/>
</dbReference>
<dbReference type="EMBL" id="CAJNOK010078271">
    <property type="protein sequence ID" value="CAF1678453.1"/>
    <property type="molecule type" value="Genomic_DNA"/>
</dbReference>
<comment type="caution">
    <text evidence="1">The sequence shown here is derived from an EMBL/GenBank/DDBJ whole genome shotgun (WGS) entry which is preliminary data.</text>
</comment>
<dbReference type="AlphaFoldDB" id="A0A8S2GBB5"/>
<protein>
    <submittedName>
        <fullName evidence="1">Uncharacterized protein</fullName>
    </submittedName>
</protein>
<evidence type="ECO:0000313" key="1">
    <source>
        <dbReference type="EMBL" id="CAF1678453.1"/>
    </source>
</evidence>
<sequence>HILNKKFPNLTCLTFGYVLKLSDSGLLSNIKLNKVMNVDFIHNTKYFQQFILLLPNLKELKSYLTMNLSR</sequence>
<reference evidence="1" key="1">
    <citation type="submission" date="2021-02" db="EMBL/GenBank/DDBJ databases">
        <authorList>
            <person name="Nowell W R."/>
        </authorList>
    </citation>
    <scope>NUCLEOTIDE SEQUENCE</scope>
</reference>
<gene>
    <name evidence="1" type="ORF">OVA965_LOCUS45978</name>
    <name evidence="2" type="ORF">TMI583_LOCUS50036</name>
</gene>
<feature type="non-terminal residue" evidence="1">
    <location>
        <position position="1"/>
    </location>
</feature>
<proteinExistence type="predicted"/>
<name>A0A8S2GBB5_9BILA</name>
<organism evidence="1 3">
    <name type="scientific">Didymodactylos carnosus</name>
    <dbReference type="NCBI Taxonomy" id="1234261"/>
    <lineage>
        <taxon>Eukaryota</taxon>
        <taxon>Metazoa</taxon>
        <taxon>Spiralia</taxon>
        <taxon>Gnathifera</taxon>
        <taxon>Rotifera</taxon>
        <taxon>Eurotatoria</taxon>
        <taxon>Bdelloidea</taxon>
        <taxon>Philodinida</taxon>
        <taxon>Philodinidae</taxon>
        <taxon>Didymodactylos</taxon>
    </lineage>
</organism>
<evidence type="ECO:0000313" key="3">
    <source>
        <dbReference type="Proteomes" id="UP000677228"/>
    </source>
</evidence>
<dbReference type="EMBL" id="CAJOBA010115389">
    <property type="protein sequence ID" value="CAF4565827.1"/>
    <property type="molecule type" value="Genomic_DNA"/>
</dbReference>
<evidence type="ECO:0000313" key="2">
    <source>
        <dbReference type="EMBL" id="CAF4565827.1"/>
    </source>
</evidence>
<accession>A0A8S2GBB5</accession>